<dbReference type="SUPFAM" id="SSF58104">
    <property type="entry name" value="Methyl-accepting chemotaxis protein (MCP) signaling domain"/>
    <property type="match status" value="1"/>
</dbReference>
<evidence type="ECO:0000259" key="8">
    <source>
        <dbReference type="PROSITE" id="PS50885"/>
    </source>
</evidence>
<dbReference type="InterPro" id="IPR004089">
    <property type="entry name" value="MCPsignal_dom"/>
</dbReference>
<dbReference type="AlphaFoldDB" id="A0ABD6GHV6"/>
<sequence length="661" mass="69994">MSFLANASIRTKILSLIVPVCMIGIGGLGIVASTYKSTDTEYSDFIATDAIAASEMSRSVTSMLAMGYGAYQVISYDVSKLDTSSVKSAYTDSISTLFKRLDKVKSLTPENAGDVDRFVDRARAIQALTDKAVQLAAARQHDEARVLLVTADPLIAKWRDDLRDWNNGNTAALLKKSDALTDQTNTTILTSLTIVGSVMLLAIVLALVVTSRGIIGPIDRLRSRMIALANGESQQEIPGLSRKDEVGQMAVAVGVFRDNAIERVRLEQETAANRSLSEKERLEREEQKAREAADIQFAVDNLANGLSHLSDGDVSYRIGQPFVAHLDGVRASFNNSAEKLQEALTHVSQNASAIDAGANEIKAAADDLAKRTEQQAASVEETAAALEQITTTVKDSTRRAQEAGTLVSRTKAGAEQSGEVVRRAVIAMEQIEKSSAEISNIISVIDEIAFQTNLLALNAGVEAARAGEAGKGFAVVAQEVRELAQRSANAAKDIKALITTSNSQVQSGVLLVGETGAALETMVAEVQEINRHVSAIVEAAHEQSSGLQQINTAVNQMDQDTQKNAAMVEESTAASHGLAREVASLNQLLSQFKLSGGGQSGFNAGSAYAASARPAPVRTTHVAQAPVASPARALGRKIASAFSGKSSAPAAAAADQSWEEF</sequence>
<evidence type="ECO:0000256" key="4">
    <source>
        <dbReference type="PROSITE-ProRule" id="PRU00284"/>
    </source>
</evidence>
<dbReference type="PROSITE" id="PS50111">
    <property type="entry name" value="CHEMOTAXIS_TRANSDUC_2"/>
    <property type="match status" value="1"/>
</dbReference>
<keyword evidence="5" id="KW-0175">Coiled coil</keyword>
<dbReference type="Gene3D" id="1.10.287.950">
    <property type="entry name" value="Methyl-accepting chemotaxis protein"/>
    <property type="match status" value="1"/>
</dbReference>
<dbReference type="Proteomes" id="UP000175993">
    <property type="component" value="Unassembled WGS sequence"/>
</dbReference>
<dbReference type="RefSeq" id="WP_070167692.1">
    <property type="nucleotide sequence ID" value="NZ_CP118259.1"/>
</dbReference>
<comment type="similarity">
    <text evidence="3">Belongs to the methyl-accepting chemotaxis (MCP) protein family.</text>
</comment>
<dbReference type="SMART" id="SM00283">
    <property type="entry name" value="MA"/>
    <property type="match status" value="1"/>
</dbReference>
<keyword evidence="4" id="KW-0807">Transducer</keyword>
<evidence type="ECO:0000256" key="2">
    <source>
        <dbReference type="ARBA" id="ARBA00022500"/>
    </source>
</evidence>
<dbReference type="FunFam" id="1.10.287.950:FF:000001">
    <property type="entry name" value="Methyl-accepting chemotaxis sensory transducer"/>
    <property type="match status" value="1"/>
</dbReference>
<dbReference type="PRINTS" id="PR00260">
    <property type="entry name" value="CHEMTRNSDUCR"/>
</dbReference>
<comment type="caution">
    <text evidence="9">The sequence shown here is derived from an EMBL/GenBank/DDBJ whole genome shotgun (WGS) entry which is preliminary data.</text>
</comment>
<organism evidence="9 10">
    <name type="scientific">Agrobacterium vitis</name>
    <name type="common">Rhizobium vitis</name>
    <dbReference type="NCBI Taxonomy" id="373"/>
    <lineage>
        <taxon>Bacteria</taxon>
        <taxon>Pseudomonadati</taxon>
        <taxon>Pseudomonadota</taxon>
        <taxon>Alphaproteobacteria</taxon>
        <taxon>Hyphomicrobiales</taxon>
        <taxon>Rhizobiaceae</taxon>
        <taxon>Rhizobium/Agrobacterium group</taxon>
        <taxon>Agrobacterium</taxon>
    </lineage>
</organism>
<name>A0ABD6GHV6_AGRVI</name>
<dbReference type="Pfam" id="PF00015">
    <property type="entry name" value="MCPsignal"/>
    <property type="match status" value="1"/>
</dbReference>
<dbReference type="GO" id="GO:0006935">
    <property type="term" value="P:chemotaxis"/>
    <property type="evidence" value="ECO:0007669"/>
    <property type="project" value="UniProtKB-KW"/>
</dbReference>
<dbReference type="Gene3D" id="6.10.340.10">
    <property type="match status" value="1"/>
</dbReference>
<dbReference type="EMBL" id="MBEV02000006">
    <property type="protein sequence ID" value="MUP05827.1"/>
    <property type="molecule type" value="Genomic_DNA"/>
</dbReference>
<evidence type="ECO:0000256" key="3">
    <source>
        <dbReference type="ARBA" id="ARBA00029447"/>
    </source>
</evidence>
<keyword evidence="6" id="KW-0812">Transmembrane</keyword>
<dbReference type="GO" id="GO:0016020">
    <property type="term" value="C:membrane"/>
    <property type="evidence" value="ECO:0007669"/>
    <property type="project" value="UniProtKB-SubCell"/>
</dbReference>
<dbReference type="SMART" id="SM00304">
    <property type="entry name" value="HAMP"/>
    <property type="match status" value="2"/>
</dbReference>
<feature type="domain" description="HAMP" evidence="8">
    <location>
        <begin position="212"/>
        <end position="265"/>
    </location>
</feature>
<feature type="domain" description="Methyl-accepting transducer" evidence="7">
    <location>
        <begin position="350"/>
        <end position="579"/>
    </location>
</feature>
<dbReference type="PANTHER" id="PTHR43531">
    <property type="entry name" value="PROTEIN ICFG"/>
    <property type="match status" value="1"/>
</dbReference>
<evidence type="ECO:0000256" key="1">
    <source>
        <dbReference type="ARBA" id="ARBA00004370"/>
    </source>
</evidence>
<dbReference type="PROSITE" id="PS50885">
    <property type="entry name" value="HAMP"/>
    <property type="match status" value="2"/>
</dbReference>
<reference evidence="9 10" key="1">
    <citation type="submission" date="2019-11" db="EMBL/GenBank/DDBJ databases">
        <title>Whole-genome sequencing of Allorhizobium vitis.</title>
        <authorList>
            <person name="Gan H.M."/>
            <person name="Savka M.A."/>
        </authorList>
    </citation>
    <scope>NUCLEOTIDE SEQUENCE [LARGE SCALE GENOMIC DNA]</scope>
    <source>
        <strain evidence="9 10">AB4</strain>
    </source>
</reference>
<keyword evidence="2" id="KW-0145">Chemotaxis</keyword>
<evidence type="ECO:0000259" key="7">
    <source>
        <dbReference type="PROSITE" id="PS50111"/>
    </source>
</evidence>
<dbReference type="Pfam" id="PF00672">
    <property type="entry name" value="HAMP"/>
    <property type="match status" value="1"/>
</dbReference>
<dbReference type="CDD" id="cd06225">
    <property type="entry name" value="HAMP"/>
    <property type="match status" value="1"/>
</dbReference>
<evidence type="ECO:0000256" key="5">
    <source>
        <dbReference type="SAM" id="Coils"/>
    </source>
</evidence>
<dbReference type="InterPro" id="IPR051310">
    <property type="entry name" value="MCP_chemotaxis"/>
</dbReference>
<keyword evidence="6" id="KW-1133">Transmembrane helix</keyword>
<protein>
    <submittedName>
        <fullName evidence="9">HAMP domain-containing protein</fullName>
    </submittedName>
</protein>
<accession>A0ABD6GHV6</accession>
<dbReference type="PANTHER" id="PTHR43531:SF11">
    <property type="entry name" value="METHYL-ACCEPTING CHEMOTAXIS PROTEIN 3"/>
    <property type="match status" value="1"/>
</dbReference>
<feature type="coiled-coil region" evidence="5">
    <location>
        <begin position="265"/>
        <end position="292"/>
    </location>
</feature>
<proteinExistence type="inferred from homology"/>
<dbReference type="InterPro" id="IPR004090">
    <property type="entry name" value="Chemotax_Me-accpt_rcpt"/>
</dbReference>
<evidence type="ECO:0000313" key="10">
    <source>
        <dbReference type="Proteomes" id="UP000175993"/>
    </source>
</evidence>
<evidence type="ECO:0000256" key="6">
    <source>
        <dbReference type="SAM" id="Phobius"/>
    </source>
</evidence>
<dbReference type="GO" id="GO:0007165">
    <property type="term" value="P:signal transduction"/>
    <property type="evidence" value="ECO:0007669"/>
    <property type="project" value="UniProtKB-KW"/>
</dbReference>
<comment type="subcellular location">
    <subcellularLocation>
        <location evidence="1">Membrane</location>
    </subcellularLocation>
</comment>
<feature type="coiled-coil region" evidence="5">
    <location>
        <begin position="362"/>
        <end position="389"/>
    </location>
</feature>
<dbReference type="CDD" id="cd11386">
    <property type="entry name" value="MCP_signal"/>
    <property type="match status" value="1"/>
</dbReference>
<feature type="domain" description="HAMP" evidence="8">
    <location>
        <begin position="293"/>
        <end position="345"/>
    </location>
</feature>
<dbReference type="InterPro" id="IPR003660">
    <property type="entry name" value="HAMP_dom"/>
</dbReference>
<gene>
    <name evidence="9" type="ORF">BBI04_013545</name>
</gene>
<evidence type="ECO:0000313" key="9">
    <source>
        <dbReference type="EMBL" id="MUP05827.1"/>
    </source>
</evidence>
<feature type="transmembrane region" description="Helical" evidence="6">
    <location>
        <begin position="12"/>
        <end position="35"/>
    </location>
</feature>
<keyword evidence="6" id="KW-0472">Membrane</keyword>
<feature type="transmembrane region" description="Helical" evidence="6">
    <location>
        <begin position="188"/>
        <end position="215"/>
    </location>
</feature>